<evidence type="ECO:0000256" key="7">
    <source>
        <dbReference type="SAM" id="Phobius"/>
    </source>
</evidence>
<evidence type="ECO:0000313" key="9">
    <source>
        <dbReference type="Proteomes" id="UP001145742"/>
    </source>
</evidence>
<gene>
    <name evidence="8" type="ORF">WISP_49876</name>
</gene>
<feature type="transmembrane region" description="Helical" evidence="7">
    <location>
        <begin position="102"/>
        <end position="133"/>
    </location>
</feature>
<feature type="transmembrane region" description="Helical" evidence="7">
    <location>
        <begin position="72"/>
        <end position="90"/>
    </location>
</feature>
<dbReference type="PANTHER" id="PTHR23511">
    <property type="entry name" value="SYNAPTIC VESICLE GLYCOPROTEIN 2"/>
    <property type="match status" value="1"/>
</dbReference>
<evidence type="ECO:0000256" key="2">
    <source>
        <dbReference type="ARBA" id="ARBA00022448"/>
    </source>
</evidence>
<feature type="transmembrane region" description="Helical" evidence="7">
    <location>
        <begin position="153"/>
        <end position="176"/>
    </location>
</feature>
<comment type="caution">
    <text evidence="8">The sequence shown here is derived from an EMBL/GenBank/DDBJ whole genome shotgun (WGS) entry which is preliminary data.</text>
</comment>
<evidence type="ECO:0000256" key="5">
    <source>
        <dbReference type="ARBA" id="ARBA00023136"/>
    </source>
</evidence>
<dbReference type="PANTHER" id="PTHR23511:SF5">
    <property type="entry name" value="MAJOR FACILITATOR-TYPE TRANSPORTER HXNZ-RELATED"/>
    <property type="match status" value="1"/>
</dbReference>
<accession>A0ABQ9DEQ0</accession>
<keyword evidence="2" id="KW-0813">Transport</keyword>
<keyword evidence="9" id="KW-1185">Reference proteome</keyword>
<dbReference type="EMBL" id="WHWB01033398">
    <property type="protein sequence ID" value="KAJ7420167.1"/>
    <property type="molecule type" value="Genomic_DNA"/>
</dbReference>
<name>A0ABQ9DEQ0_9PASS</name>
<dbReference type="Gene3D" id="1.20.1250.20">
    <property type="entry name" value="MFS general substrate transporter like domains"/>
    <property type="match status" value="1"/>
</dbReference>
<keyword evidence="3 7" id="KW-0812">Transmembrane</keyword>
<feature type="region of interest" description="Disordered" evidence="6">
    <location>
        <begin position="185"/>
        <end position="208"/>
    </location>
</feature>
<keyword evidence="4 7" id="KW-1133">Transmembrane helix</keyword>
<evidence type="ECO:0000256" key="1">
    <source>
        <dbReference type="ARBA" id="ARBA00004141"/>
    </source>
</evidence>
<evidence type="ECO:0000313" key="8">
    <source>
        <dbReference type="EMBL" id="KAJ7420167.1"/>
    </source>
</evidence>
<evidence type="ECO:0000256" key="4">
    <source>
        <dbReference type="ARBA" id="ARBA00022989"/>
    </source>
</evidence>
<dbReference type="SUPFAM" id="SSF103473">
    <property type="entry name" value="MFS general substrate transporter"/>
    <property type="match status" value="1"/>
</dbReference>
<dbReference type="InterPro" id="IPR036259">
    <property type="entry name" value="MFS_trans_sf"/>
</dbReference>
<sequence>MRDLFTPHFRWTTLLLWFIWFSNAFSYYGLVLLTTEFFQAGDVCSISSRRQEVKAKCSLTCEYLTEEDYTDLLWTTLSEFPGVLVTLWIIDRIGRKKTMALSFLVFSFCSLLLFLCVGRNVLTVLLFIARAFISGGFQAAYVYTPEVLLESSVYLTLVVYSGCCLLAALASCFLPIETQGRGLQESSHKEWGQEMVGRGSHSPGESQE</sequence>
<feature type="transmembrane region" description="Helical" evidence="7">
    <location>
        <begin position="12"/>
        <end position="30"/>
    </location>
</feature>
<protein>
    <submittedName>
        <fullName evidence="8">Synaptic vesicle 2-related protein</fullName>
    </submittedName>
</protein>
<dbReference type="Proteomes" id="UP001145742">
    <property type="component" value="Unassembled WGS sequence"/>
</dbReference>
<organism evidence="8 9">
    <name type="scientific">Willisornis vidua</name>
    <name type="common">Xingu scale-backed antbird</name>
    <dbReference type="NCBI Taxonomy" id="1566151"/>
    <lineage>
        <taxon>Eukaryota</taxon>
        <taxon>Metazoa</taxon>
        <taxon>Chordata</taxon>
        <taxon>Craniata</taxon>
        <taxon>Vertebrata</taxon>
        <taxon>Euteleostomi</taxon>
        <taxon>Archelosauria</taxon>
        <taxon>Archosauria</taxon>
        <taxon>Dinosauria</taxon>
        <taxon>Saurischia</taxon>
        <taxon>Theropoda</taxon>
        <taxon>Coelurosauria</taxon>
        <taxon>Aves</taxon>
        <taxon>Neognathae</taxon>
        <taxon>Neoaves</taxon>
        <taxon>Telluraves</taxon>
        <taxon>Australaves</taxon>
        <taxon>Passeriformes</taxon>
        <taxon>Thamnophilidae</taxon>
        <taxon>Willisornis</taxon>
    </lineage>
</organism>
<reference evidence="8" key="1">
    <citation type="submission" date="2019-10" db="EMBL/GenBank/DDBJ databases">
        <authorList>
            <person name="Soares A.E.R."/>
            <person name="Aleixo A."/>
            <person name="Schneider P."/>
            <person name="Miyaki C.Y."/>
            <person name="Schneider M.P."/>
            <person name="Mello C."/>
            <person name="Vasconcelos A.T.R."/>
        </authorList>
    </citation>
    <scope>NUCLEOTIDE SEQUENCE</scope>
    <source>
        <tissue evidence="8">Muscle</tissue>
    </source>
</reference>
<keyword evidence="5 7" id="KW-0472">Membrane</keyword>
<evidence type="ECO:0000256" key="6">
    <source>
        <dbReference type="SAM" id="MobiDB-lite"/>
    </source>
</evidence>
<comment type="subcellular location">
    <subcellularLocation>
        <location evidence="1">Membrane</location>
        <topology evidence="1">Multi-pass membrane protein</topology>
    </subcellularLocation>
</comment>
<proteinExistence type="predicted"/>
<evidence type="ECO:0000256" key="3">
    <source>
        <dbReference type="ARBA" id="ARBA00022692"/>
    </source>
</evidence>